<evidence type="ECO:0000256" key="4">
    <source>
        <dbReference type="ARBA" id="ARBA00022989"/>
    </source>
</evidence>
<reference evidence="8" key="1">
    <citation type="submission" date="2016-10" db="EMBL/GenBank/DDBJ databases">
        <title>Sequence of Gallionella enrichment culture.</title>
        <authorList>
            <person name="Poehlein A."/>
            <person name="Muehling M."/>
            <person name="Daniel R."/>
        </authorList>
    </citation>
    <scope>NUCLEOTIDE SEQUENCE</scope>
</reference>
<evidence type="ECO:0000256" key="3">
    <source>
        <dbReference type="ARBA" id="ARBA00022692"/>
    </source>
</evidence>
<evidence type="ECO:0000256" key="6">
    <source>
        <dbReference type="ARBA" id="ARBA00023306"/>
    </source>
</evidence>
<evidence type="ECO:0000256" key="2">
    <source>
        <dbReference type="ARBA" id="ARBA00022618"/>
    </source>
</evidence>
<evidence type="ECO:0000256" key="5">
    <source>
        <dbReference type="ARBA" id="ARBA00023136"/>
    </source>
</evidence>
<evidence type="ECO:0000313" key="8">
    <source>
        <dbReference type="EMBL" id="OIQ81373.1"/>
    </source>
</evidence>
<feature type="coiled-coil region" evidence="7">
    <location>
        <begin position="36"/>
        <end position="70"/>
    </location>
</feature>
<dbReference type="Pfam" id="PF04977">
    <property type="entry name" value="DivIC"/>
    <property type="match status" value="1"/>
</dbReference>
<dbReference type="PANTHER" id="PTHR37485">
    <property type="entry name" value="CELL DIVISION PROTEIN FTSB"/>
    <property type="match status" value="1"/>
</dbReference>
<proteinExistence type="inferred from homology"/>
<dbReference type="GO" id="GO:0030428">
    <property type="term" value="C:cell septum"/>
    <property type="evidence" value="ECO:0007669"/>
    <property type="project" value="TreeGrafter"/>
</dbReference>
<keyword evidence="7" id="KW-0175">Coiled coil</keyword>
<dbReference type="InterPro" id="IPR023081">
    <property type="entry name" value="Cell_div_FtsB"/>
</dbReference>
<keyword evidence="4" id="KW-1133">Transmembrane helix</keyword>
<dbReference type="PANTHER" id="PTHR37485:SF1">
    <property type="entry name" value="CELL DIVISION PROTEIN FTSB"/>
    <property type="match status" value="1"/>
</dbReference>
<protein>
    <submittedName>
        <fullName evidence="8">Cell division protein FtsB</fullName>
    </submittedName>
</protein>
<dbReference type="GO" id="GO:0043093">
    <property type="term" value="P:FtsZ-dependent cytokinesis"/>
    <property type="evidence" value="ECO:0007669"/>
    <property type="project" value="TreeGrafter"/>
</dbReference>
<evidence type="ECO:0000256" key="1">
    <source>
        <dbReference type="ARBA" id="ARBA00022475"/>
    </source>
</evidence>
<keyword evidence="6" id="KW-0131">Cell cycle</keyword>
<organism evidence="8">
    <name type="scientific">mine drainage metagenome</name>
    <dbReference type="NCBI Taxonomy" id="410659"/>
    <lineage>
        <taxon>unclassified sequences</taxon>
        <taxon>metagenomes</taxon>
        <taxon>ecological metagenomes</taxon>
    </lineage>
</organism>
<name>A0A1J5QZQ2_9ZZZZ</name>
<dbReference type="InterPro" id="IPR007060">
    <property type="entry name" value="FtsL/DivIC"/>
</dbReference>
<dbReference type="NCBIfam" id="NF002058">
    <property type="entry name" value="PRK00888.1"/>
    <property type="match status" value="1"/>
</dbReference>
<comment type="caution">
    <text evidence="8">The sequence shown here is derived from an EMBL/GenBank/DDBJ whole genome shotgun (WGS) entry which is preliminary data.</text>
</comment>
<keyword evidence="5" id="KW-0472">Membrane</keyword>
<gene>
    <name evidence="8" type="primary">ftsB_9</name>
    <name evidence="8" type="ORF">GALL_368570</name>
</gene>
<keyword evidence="3" id="KW-0812">Transmembrane</keyword>
<keyword evidence="1" id="KW-1003">Cell membrane</keyword>
<dbReference type="HAMAP" id="MF_00599">
    <property type="entry name" value="FtsB"/>
    <property type="match status" value="1"/>
</dbReference>
<sequence>MRLLTLTLVILIAALQYPLWLGKGSWLRVWDLSRQIEKQKEGNEALKLRNDALDAEVRDLKTGYAAIEERARSELGMIRQDEVFYQVMENAPVSQPKAAVSPPAKPAAPAKP</sequence>
<dbReference type="EMBL" id="MLJW01000932">
    <property type="protein sequence ID" value="OIQ81373.1"/>
    <property type="molecule type" value="Genomic_DNA"/>
</dbReference>
<evidence type="ECO:0000256" key="7">
    <source>
        <dbReference type="SAM" id="Coils"/>
    </source>
</evidence>
<keyword evidence="2 8" id="KW-0132">Cell division</keyword>
<dbReference type="AlphaFoldDB" id="A0A1J5QZQ2"/>
<accession>A0A1J5QZQ2</accession>